<feature type="region of interest" description="Disordered" evidence="1">
    <location>
        <begin position="22"/>
        <end position="44"/>
    </location>
</feature>
<gene>
    <name evidence="2" type="ORF">KPSA1_05323</name>
</gene>
<protein>
    <submittedName>
        <fullName evidence="2">Uncharacterized protein</fullName>
    </submittedName>
</protein>
<comment type="caution">
    <text evidence="2">The sequence shown here is derived from an EMBL/GenBank/DDBJ whole genome shotgun (WGS) entry which is preliminary data.</text>
</comment>
<accession>A0A2V0QMK9</accession>
<sequence length="44" mass="4771">MTGDYRAPVVLVWRIFMQMTGNREGLPGKNDDARANTGTGTSVS</sequence>
<evidence type="ECO:0000313" key="2">
    <source>
        <dbReference type="EMBL" id="GBH11868.1"/>
    </source>
</evidence>
<organism evidence="2 3">
    <name type="scientific">Pseudomonas syringae pv. actinidiae</name>
    <dbReference type="NCBI Taxonomy" id="103796"/>
    <lineage>
        <taxon>Bacteria</taxon>
        <taxon>Pseudomonadati</taxon>
        <taxon>Pseudomonadota</taxon>
        <taxon>Gammaproteobacteria</taxon>
        <taxon>Pseudomonadales</taxon>
        <taxon>Pseudomonadaceae</taxon>
        <taxon>Pseudomonas</taxon>
        <taxon>Pseudomonas syringae</taxon>
    </lineage>
</organism>
<dbReference type="AlphaFoldDB" id="A0A2V0QMK9"/>
<evidence type="ECO:0000313" key="3">
    <source>
        <dbReference type="Proteomes" id="UP000247480"/>
    </source>
</evidence>
<evidence type="ECO:0000256" key="1">
    <source>
        <dbReference type="SAM" id="MobiDB-lite"/>
    </source>
</evidence>
<proteinExistence type="predicted"/>
<reference evidence="2 3" key="1">
    <citation type="submission" date="2018-04" db="EMBL/GenBank/DDBJ databases">
        <title>Draft genome sequence of Pseudomonas syringae pv. actinidiae biovar 1 strains isolated from kiwifruit in Kagawa prefecture.</title>
        <authorList>
            <person name="Tabuchi M."/>
            <person name="Saito M."/>
            <person name="Fujiwara S."/>
            <person name="Sasa N."/>
            <person name="Akimitsu K."/>
            <person name="Gomi K."/>
            <person name="Konishi-Sugita S."/>
            <person name="Hamano K."/>
            <person name="Kataoka I."/>
        </authorList>
    </citation>
    <scope>NUCLEOTIDE SEQUENCE [LARGE SCALE GENOMIC DNA]</scope>
    <source>
        <strain evidence="2 3">MAFF212206</strain>
    </source>
</reference>
<dbReference type="EMBL" id="BGJZ01000283">
    <property type="protein sequence ID" value="GBH11868.1"/>
    <property type="molecule type" value="Genomic_DNA"/>
</dbReference>
<dbReference type="Proteomes" id="UP000247480">
    <property type="component" value="Unassembled WGS sequence"/>
</dbReference>
<name>A0A2V0QMK9_PSESF</name>